<comment type="caution">
    <text evidence="2">The sequence shown here is derived from an EMBL/GenBank/DDBJ whole genome shotgun (WGS) entry which is preliminary data.</text>
</comment>
<protein>
    <submittedName>
        <fullName evidence="2">NmrA family NAD(P)-binding protein</fullName>
    </submittedName>
</protein>
<feature type="domain" description="NmrA-like" evidence="1">
    <location>
        <begin position="3"/>
        <end position="231"/>
    </location>
</feature>
<organism evidence="2 3">
    <name type="scientific">Stagnihabitans tardus</name>
    <dbReference type="NCBI Taxonomy" id="2699202"/>
    <lineage>
        <taxon>Bacteria</taxon>
        <taxon>Pseudomonadati</taxon>
        <taxon>Pseudomonadota</taxon>
        <taxon>Alphaproteobacteria</taxon>
        <taxon>Rhodobacterales</taxon>
        <taxon>Paracoccaceae</taxon>
        <taxon>Stagnihabitans</taxon>
    </lineage>
</organism>
<reference evidence="2" key="1">
    <citation type="submission" date="2020-01" db="EMBL/GenBank/DDBJ databases">
        <authorList>
            <person name="Chen W.-M."/>
        </authorList>
    </citation>
    <scope>NUCLEOTIDE SEQUENCE</scope>
    <source>
        <strain evidence="2">CYK-10</strain>
    </source>
</reference>
<dbReference type="EMBL" id="JAABNR010000007">
    <property type="protein sequence ID" value="NBZ87668.1"/>
    <property type="molecule type" value="Genomic_DNA"/>
</dbReference>
<dbReference type="Gene3D" id="3.90.25.10">
    <property type="entry name" value="UDP-galactose 4-epimerase, domain 1"/>
    <property type="match status" value="1"/>
</dbReference>
<dbReference type="InterPro" id="IPR036291">
    <property type="entry name" value="NAD(P)-bd_dom_sf"/>
</dbReference>
<name>A0AAE4YAD7_9RHOB</name>
<accession>A0AAE4YAD7</accession>
<keyword evidence="3" id="KW-1185">Reference proteome</keyword>
<dbReference type="SUPFAM" id="SSF51735">
    <property type="entry name" value="NAD(P)-binding Rossmann-fold domains"/>
    <property type="match status" value="1"/>
</dbReference>
<dbReference type="Proteomes" id="UP001193501">
    <property type="component" value="Unassembled WGS sequence"/>
</dbReference>
<dbReference type="PANTHER" id="PTHR47129:SF1">
    <property type="entry name" value="NMRA-LIKE DOMAIN-CONTAINING PROTEIN"/>
    <property type="match status" value="1"/>
</dbReference>
<dbReference type="Pfam" id="PF05368">
    <property type="entry name" value="NmrA"/>
    <property type="match status" value="1"/>
</dbReference>
<evidence type="ECO:0000313" key="2">
    <source>
        <dbReference type="EMBL" id="NBZ87668.1"/>
    </source>
</evidence>
<evidence type="ECO:0000259" key="1">
    <source>
        <dbReference type="Pfam" id="PF05368"/>
    </source>
</evidence>
<dbReference type="RefSeq" id="WP_168774483.1">
    <property type="nucleotide sequence ID" value="NZ_JAABNR010000007.1"/>
</dbReference>
<dbReference type="InterPro" id="IPR008030">
    <property type="entry name" value="NmrA-like"/>
</dbReference>
<dbReference type="CDD" id="cd05269">
    <property type="entry name" value="TMR_SDR_a"/>
    <property type="match status" value="1"/>
</dbReference>
<dbReference type="AlphaFoldDB" id="A0AAE4YAD7"/>
<dbReference type="PANTHER" id="PTHR47129">
    <property type="entry name" value="QUINONE OXIDOREDUCTASE 2"/>
    <property type="match status" value="1"/>
</dbReference>
<sequence>MTTIAITGSTGQLGQLALAAIKARGGQAIALARDPSKVSGEARAFDYTKPETFGALKGVDVLVLISSNDFNDRVGQHKAVIAAAKAHGVGHVIYTSILKGDASPMILAQDHIGTEAALKASGLGFTLLRNGWYIENYTGALGAAIQHGAMIGSAGKGRISGAARADYAEAIAAVALDASKQGQVYELAGDVAFTMAEMAAVVSAKAGKPVAYVSMPPADYAKALEGFGLPAGFAAILADSDDHSSRGALFDESKTLSGLIGRPTTPMAEVVAAALA</sequence>
<evidence type="ECO:0000313" key="3">
    <source>
        <dbReference type="Proteomes" id="UP001193501"/>
    </source>
</evidence>
<dbReference type="InterPro" id="IPR052718">
    <property type="entry name" value="NmrA-type_oxidoreductase"/>
</dbReference>
<dbReference type="Gene3D" id="3.40.50.720">
    <property type="entry name" value="NAD(P)-binding Rossmann-like Domain"/>
    <property type="match status" value="1"/>
</dbReference>
<gene>
    <name evidence="2" type="ORF">GV832_08765</name>
</gene>
<proteinExistence type="predicted"/>